<comment type="cofactor">
    <cofactor evidence="3">
        <name>FAD</name>
        <dbReference type="ChEBI" id="CHEBI:57692"/>
    </cofactor>
</comment>
<dbReference type="Proteomes" id="UP001353858">
    <property type="component" value="Unassembled WGS sequence"/>
</dbReference>
<dbReference type="PROSITE" id="PS00623">
    <property type="entry name" value="GMC_OXRED_1"/>
    <property type="match status" value="1"/>
</dbReference>
<proteinExistence type="inferred from homology"/>
<evidence type="ECO:0000256" key="3">
    <source>
        <dbReference type="PIRSR" id="PIRSR000137-2"/>
    </source>
</evidence>
<feature type="active site" description="Proton donor" evidence="2">
    <location>
        <position position="551"/>
    </location>
</feature>
<dbReference type="InterPro" id="IPR036188">
    <property type="entry name" value="FAD/NAD-bd_sf"/>
</dbReference>
<dbReference type="SUPFAM" id="SSF54373">
    <property type="entry name" value="FAD-linked reductases, C-terminal domain"/>
    <property type="match status" value="1"/>
</dbReference>
<evidence type="ECO:0000256" key="1">
    <source>
        <dbReference type="ARBA" id="ARBA00010790"/>
    </source>
</evidence>
<dbReference type="AlphaFoldDB" id="A0AAN7PJK2"/>
<evidence type="ECO:0000256" key="2">
    <source>
        <dbReference type="PIRSR" id="PIRSR000137-1"/>
    </source>
</evidence>
<dbReference type="Gene3D" id="3.50.50.60">
    <property type="entry name" value="FAD/NAD(P)-binding domain"/>
    <property type="match status" value="1"/>
</dbReference>
<dbReference type="Pfam" id="PF05199">
    <property type="entry name" value="GMC_oxred_C"/>
    <property type="match status" value="1"/>
</dbReference>
<evidence type="ECO:0000313" key="8">
    <source>
        <dbReference type="EMBL" id="KAK4887873.1"/>
    </source>
</evidence>
<dbReference type="GO" id="GO:0016614">
    <property type="term" value="F:oxidoreductase activity, acting on CH-OH group of donors"/>
    <property type="evidence" value="ECO:0007669"/>
    <property type="project" value="InterPro"/>
</dbReference>
<dbReference type="EMBL" id="JARPUR010000001">
    <property type="protein sequence ID" value="KAK4887873.1"/>
    <property type="molecule type" value="Genomic_DNA"/>
</dbReference>
<evidence type="ECO:0000259" key="6">
    <source>
        <dbReference type="PROSITE" id="PS00623"/>
    </source>
</evidence>
<feature type="signal peptide" evidence="5">
    <location>
        <begin position="1"/>
        <end position="18"/>
    </location>
</feature>
<feature type="domain" description="Glucose-methanol-choline oxidoreductase N-terminal" evidence="6">
    <location>
        <begin position="142"/>
        <end position="165"/>
    </location>
</feature>
<dbReference type="GO" id="GO:0050660">
    <property type="term" value="F:flavin adenine dinucleotide binding"/>
    <property type="evidence" value="ECO:0007669"/>
    <property type="project" value="InterPro"/>
</dbReference>
<sequence length="614" mass="69390">MTSLQMLIFVLSIACVLSYSNHLIDYYVKLIQSERKRSETFSLPTNSQSDKPFNNEYIEYGTFDHIVVGAGSAGSVVASMLSEDSFREVLLLEAGGPETNFTEIPKMADALWYLEYNWNYRTTPQTTACLGMPKRQCAYPRGKVLGGSSGINALIYTRGCKKDYDNWCAQGNPGWCYKDVLSFFKKSENSEIDGDLFYHGFNGYLNVEYSKPLNTRQKRAFIDGNIELNRIFLDYNGRRQEGVGVTQLNTKKGRRCSTDAAFLENASHRPNLKILTHSHVAKILIDPKTKKAYGVLFAKNNKYYIARSRKDIVISAGTIGSPQLLMLSGIGPKLHLEELKIPVIKDLSVGENFQDHVGFGLLHFKTDFPEWGKSLRDNVIDYLNGVGEFTDTFNAKGIAFVRTNLTKTDDFPDLELIVLGSNSTSIYLKKLFNYDDETFKYGWPSEDLSRIFTIKLILMHPKSRGYVKLKSSDPFDYPIINPMLLSDPNFRDIETIYEGIQLTLKLLDTKAFKKLGAKLYRVHLPACKEFKYLSKEYWYCHIRQVGTSIAHIVGTCKMGPNPLHGAVVDHRLRVHGVQNLRVADASIMPLVPSGHTNAASMMIGEKAAHMIREE</sequence>
<accession>A0AAN7PJK2</accession>
<keyword evidence="5" id="KW-0732">Signal</keyword>
<keyword evidence="4" id="KW-0285">Flavoprotein</keyword>
<gene>
    <name evidence="8" type="ORF">RN001_004144</name>
</gene>
<evidence type="ECO:0000259" key="7">
    <source>
        <dbReference type="PROSITE" id="PS00624"/>
    </source>
</evidence>
<dbReference type="SUPFAM" id="SSF51905">
    <property type="entry name" value="FAD/NAD(P)-binding domain"/>
    <property type="match status" value="1"/>
</dbReference>
<name>A0AAN7PJK2_9COLE</name>
<comment type="similarity">
    <text evidence="1 4">Belongs to the GMC oxidoreductase family.</text>
</comment>
<dbReference type="PANTHER" id="PTHR11552:SF158">
    <property type="entry name" value="GH23626P-RELATED"/>
    <property type="match status" value="1"/>
</dbReference>
<feature type="domain" description="Glucose-methanol-choline oxidoreductase N-terminal" evidence="7">
    <location>
        <begin position="317"/>
        <end position="331"/>
    </location>
</feature>
<keyword evidence="3 4" id="KW-0274">FAD</keyword>
<dbReference type="Pfam" id="PF00732">
    <property type="entry name" value="GMC_oxred_N"/>
    <property type="match status" value="1"/>
</dbReference>
<reference evidence="9" key="1">
    <citation type="submission" date="2023-01" db="EMBL/GenBank/DDBJ databases">
        <title>Key to firefly adult light organ development and bioluminescence: homeobox transcription factors regulate luciferase expression and transportation to peroxisome.</title>
        <authorList>
            <person name="Fu X."/>
        </authorList>
    </citation>
    <scope>NUCLEOTIDE SEQUENCE [LARGE SCALE GENOMIC DNA]</scope>
</reference>
<protein>
    <recommendedName>
        <fullName evidence="6 7">Glucose-methanol-choline oxidoreductase N-terminal domain-containing protein</fullName>
    </recommendedName>
</protein>
<dbReference type="Gene3D" id="3.30.560.10">
    <property type="entry name" value="Glucose Oxidase, domain 3"/>
    <property type="match status" value="1"/>
</dbReference>
<organism evidence="8 9">
    <name type="scientific">Aquatica leii</name>
    <dbReference type="NCBI Taxonomy" id="1421715"/>
    <lineage>
        <taxon>Eukaryota</taxon>
        <taxon>Metazoa</taxon>
        <taxon>Ecdysozoa</taxon>
        <taxon>Arthropoda</taxon>
        <taxon>Hexapoda</taxon>
        <taxon>Insecta</taxon>
        <taxon>Pterygota</taxon>
        <taxon>Neoptera</taxon>
        <taxon>Endopterygota</taxon>
        <taxon>Coleoptera</taxon>
        <taxon>Polyphaga</taxon>
        <taxon>Elateriformia</taxon>
        <taxon>Elateroidea</taxon>
        <taxon>Lampyridae</taxon>
        <taxon>Luciolinae</taxon>
        <taxon>Aquatica</taxon>
    </lineage>
</organism>
<feature type="binding site" evidence="3">
    <location>
        <position position="280"/>
    </location>
    <ligand>
        <name>FAD</name>
        <dbReference type="ChEBI" id="CHEBI:57692"/>
    </ligand>
</feature>
<evidence type="ECO:0000256" key="4">
    <source>
        <dbReference type="RuleBase" id="RU003968"/>
    </source>
</evidence>
<feature type="binding site" evidence="3">
    <location>
        <position position="144"/>
    </location>
    <ligand>
        <name>FAD</name>
        <dbReference type="ChEBI" id="CHEBI:57692"/>
    </ligand>
</feature>
<dbReference type="PROSITE" id="PS00624">
    <property type="entry name" value="GMC_OXRED_2"/>
    <property type="match status" value="1"/>
</dbReference>
<feature type="active site" description="Proton acceptor" evidence="2">
    <location>
        <position position="595"/>
    </location>
</feature>
<dbReference type="PIRSF" id="PIRSF000137">
    <property type="entry name" value="Alcohol_oxidase"/>
    <property type="match status" value="1"/>
</dbReference>
<dbReference type="InterPro" id="IPR007867">
    <property type="entry name" value="GMC_OxRtase_C"/>
</dbReference>
<keyword evidence="9" id="KW-1185">Reference proteome</keyword>
<feature type="chain" id="PRO_5042880091" description="Glucose-methanol-choline oxidoreductase N-terminal domain-containing protein" evidence="5">
    <location>
        <begin position="19"/>
        <end position="614"/>
    </location>
</feature>
<dbReference type="PANTHER" id="PTHR11552">
    <property type="entry name" value="GLUCOSE-METHANOL-CHOLINE GMC OXIDOREDUCTASE"/>
    <property type="match status" value="1"/>
</dbReference>
<dbReference type="InterPro" id="IPR012132">
    <property type="entry name" value="GMC_OxRdtase"/>
</dbReference>
<comment type="caution">
    <text evidence="8">The sequence shown here is derived from an EMBL/GenBank/DDBJ whole genome shotgun (WGS) entry which is preliminary data.</text>
</comment>
<evidence type="ECO:0000256" key="5">
    <source>
        <dbReference type="SAM" id="SignalP"/>
    </source>
</evidence>
<evidence type="ECO:0000313" key="9">
    <source>
        <dbReference type="Proteomes" id="UP001353858"/>
    </source>
</evidence>
<dbReference type="InterPro" id="IPR000172">
    <property type="entry name" value="GMC_OxRdtase_N"/>
</dbReference>